<dbReference type="AlphaFoldDB" id="A0ABD3ASC9"/>
<accession>A0ABD3ASC9</accession>
<gene>
    <name evidence="1" type="ORF">ACH5RR_002580</name>
</gene>
<reference evidence="1 2" key="1">
    <citation type="submission" date="2024-11" db="EMBL/GenBank/DDBJ databases">
        <title>A near-complete genome assembly of Cinchona calisaya.</title>
        <authorList>
            <person name="Lian D.C."/>
            <person name="Zhao X.W."/>
            <person name="Wei L."/>
        </authorList>
    </citation>
    <scope>NUCLEOTIDE SEQUENCE [LARGE SCALE GENOMIC DNA]</scope>
    <source>
        <tissue evidence="1">Nenye</tissue>
    </source>
</reference>
<keyword evidence="2" id="KW-1185">Reference proteome</keyword>
<protein>
    <submittedName>
        <fullName evidence="1">Uncharacterized protein</fullName>
    </submittedName>
</protein>
<proteinExistence type="predicted"/>
<comment type="caution">
    <text evidence="1">The sequence shown here is derived from an EMBL/GenBank/DDBJ whole genome shotgun (WGS) entry which is preliminary data.</text>
</comment>
<organism evidence="1 2">
    <name type="scientific">Cinchona calisaya</name>
    <dbReference type="NCBI Taxonomy" id="153742"/>
    <lineage>
        <taxon>Eukaryota</taxon>
        <taxon>Viridiplantae</taxon>
        <taxon>Streptophyta</taxon>
        <taxon>Embryophyta</taxon>
        <taxon>Tracheophyta</taxon>
        <taxon>Spermatophyta</taxon>
        <taxon>Magnoliopsida</taxon>
        <taxon>eudicotyledons</taxon>
        <taxon>Gunneridae</taxon>
        <taxon>Pentapetalae</taxon>
        <taxon>asterids</taxon>
        <taxon>lamiids</taxon>
        <taxon>Gentianales</taxon>
        <taxon>Rubiaceae</taxon>
        <taxon>Cinchonoideae</taxon>
        <taxon>Cinchoneae</taxon>
        <taxon>Cinchona</taxon>
    </lineage>
</organism>
<dbReference type="Proteomes" id="UP001630127">
    <property type="component" value="Unassembled WGS sequence"/>
</dbReference>
<dbReference type="EMBL" id="JBJUIK010000002">
    <property type="protein sequence ID" value="KAL3534119.1"/>
    <property type="molecule type" value="Genomic_DNA"/>
</dbReference>
<sequence>MNVAINGIEDNNIHGSEEMETVELYHSKFNSCFREVLEKTEARLGMIAKIIGYEQDMSASRKKVCASLEPMNWLSVEDKLIAASSITSRGKNLDLFFNVPDEDKENLVNVILAGRI</sequence>
<name>A0ABD3ASC9_9GENT</name>
<evidence type="ECO:0000313" key="1">
    <source>
        <dbReference type="EMBL" id="KAL3534119.1"/>
    </source>
</evidence>
<evidence type="ECO:0000313" key="2">
    <source>
        <dbReference type="Proteomes" id="UP001630127"/>
    </source>
</evidence>